<proteinExistence type="predicted"/>
<evidence type="ECO:0008006" key="3">
    <source>
        <dbReference type="Google" id="ProtNLM"/>
    </source>
</evidence>
<sequence>MRIKYMYDEEDNMKIDLTESGFPNYLEFRYLYNDLELRKEYADKLVDTETLKKSFLDTLLRKKQLIKKTDLFKASSVIYYTSVERKFIFNRFVQGKILEAPKGSNYQYLTSWSFFDVSHNRPFVCFLYFNYEGKSIEKDKDKIYQVLKESADREMALNTMAYTIDRKLPEIQPKHIKRIDLGPLHNVFAKDENEITHVILSSIAKKEIPIESYALSLKIDEVFSGDTFTEGGFFSKQTMQKWSDVIPNKYVFAPHRIIQLLHNRTPEVLHKLAKEPIQMADLKVK</sequence>
<evidence type="ECO:0000313" key="1">
    <source>
        <dbReference type="EMBL" id="MDD7914522.1"/>
    </source>
</evidence>
<comment type="caution">
    <text evidence="1">The sequence shown here is derived from an EMBL/GenBank/DDBJ whole genome shotgun (WGS) entry which is preliminary data.</text>
</comment>
<dbReference type="Proteomes" id="UP001151478">
    <property type="component" value="Unassembled WGS sequence"/>
</dbReference>
<keyword evidence="2" id="KW-1185">Reference proteome</keyword>
<organism evidence="1 2">
    <name type="scientific">Polaribacter ponticola</name>
    <dbReference type="NCBI Taxonomy" id="2978475"/>
    <lineage>
        <taxon>Bacteria</taxon>
        <taxon>Pseudomonadati</taxon>
        <taxon>Bacteroidota</taxon>
        <taxon>Flavobacteriia</taxon>
        <taxon>Flavobacteriales</taxon>
        <taxon>Flavobacteriaceae</taxon>
    </lineage>
</organism>
<evidence type="ECO:0000313" key="2">
    <source>
        <dbReference type="Proteomes" id="UP001151478"/>
    </source>
</evidence>
<protein>
    <recommendedName>
        <fullName evidence="3">DUF2971 domain-containing protein</fullName>
    </recommendedName>
</protein>
<name>A0ABT5SB40_9FLAO</name>
<reference evidence="1" key="1">
    <citation type="submission" date="2023-02" db="EMBL/GenBank/DDBJ databases">
        <title>Polaribacter ponticola sp. nov., isolated from seawater.</title>
        <authorList>
            <person name="Baek J.H."/>
            <person name="Kim J.M."/>
            <person name="Choi D.G."/>
            <person name="Jeon C.O."/>
        </authorList>
    </citation>
    <scope>NUCLEOTIDE SEQUENCE</scope>
    <source>
        <strain evidence="1">MSW5</strain>
    </source>
</reference>
<gene>
    <name evidence="1" type="ORF">N5A56_008890</name>
</gene>
<dbReference type="EMBL" id="JAOSLC020000003">
    <property type="protein sequence ID" value="MDD7914522.1"/>
    <property type="molecule type" value="Genomic_DNA"/>
</dbReference>
<accession>A0ABT5SB40</accession>
<dbReference type="RefSeq" id="WP_274270347.1">
    <property type="nucleotide sequence ID" value="NZ_JAOSLC020000003.1"/>
</dbReference>